<dbReference type="SUPFAM" id="SSF53850">
    <property type="entry name" value="Periplasmic binding protein-like II"/>
    <property type="match status" value="1"/>
</dbReference>
<sequence length="303" mass="32211">MSDNPTAAVDPVDPVDPVPQTEPTRAPAAAVGAAGPAPLRLGFARGIAPSTWAQRWEVVSGNALELAPVNVAYGRSDTIECDVMLERTLPGLRPAGSETPNPTRHALRLYLESVTLVVPAEHDLAKLDAIALTELDSVPLIAHPFHPAEWPAPVPWNDPTWTPQSVPAALELVATGAGAIMLPTLLARHLTDKRKHSLVPVTGVDDLPLTSVWATWDIDRDAADVQQLVGVLRGRTARSSRTPDEAAAEAARRAAETKAQRAARKKAAQAAQQPQSKKAGPKPGSRGAQLAATRKKPPHRGRR</sequence>
<dbReference type="RefSeq" id="WP_132201782.1">
    <property type="nucleotide sequence ID" value="NZ_JAOQNO010000001.1"/>
</dbReference>
<dbReference type="EMBL" id="SNYA01000001">
    <property type="protein sequence ID" value="TDP95659.1"/>
    <property type="molecule type" value="Genomic_DNA"/>
</dbReference>
<proteinExistence type="predicted"/>
<evidence type="ECO:0000256" key="1">
    <source>
        <dbReference type="SAM" id="MobiDB-lite"/>
    </source>
</evidence>
<feature type="region of interest" description="Disordered" evidence="1">
    <location>
        <begin position="235"/>
        <end position="303"/>
    </location>
</feature>
<feature type="compositionally biased region" description="Basic and acidic residues" evidence="1">
    <location>
        <begin position="250"/>
        <end position="259"/>
    </location>
</feature>
<evidence type="ECO:0000259" key="2">
    <source>
        <dbReference type="Pfam" id="PF03466"/>
    </source>
</evidence>
<dbReference type="OrthoDB" id="3388207at2"/>
<reference evidence="3 4" key="1">
    <citation type="submission" date="2019-03" db="EMBL/GenBank/DDBJ databases">
        <title>Genomic analyses of the natural microbiome of Caenorhabditis elegans.</title>
        <authorList>
            <person name="Samuel B."/>
        </authorList>
    </citation>
    <scope>NUCLEOTIDE SEQUENCE [LARGE SCALE GENOMIC DNA]</scope>
    <source>
        <strain evidence="3 4">JUb18</strain>
    </source>
</reference>
<dbReference type="Gene3D" id="3.40.190.10">
    <property type="entry name" value="Periplasmic binding protein-like II"/>
    <property type="match status" value="2"/>
</dbReference>
<evidence type="ECO:0000313" key="3">
    <source>
        <dbReference type="EMBL" id="TDP95659.1"/>
    </source>
</evidence>
<feature type="compositionally biased region" description="Low complexity" evidence="1">
    <location>
        <begin position="268"/>
        <end position="278"/>
    </location>
</feature>
<feature type="compositionally biased region" description="Basic residues" evidence="1">
    <location>
        <begin position="293"/>
        <end position="303"/>
    </location>
</feature>
<organism evidence="3 4">
    <name type="scientific">Leucobacter luti</name>
    <dbReference type="NCBI Taxonomy" id="340320"/>
    <lineage>
        <taxon>Bacteria</taxon>
        <taxon>Bacillati</taxon>
        <taxon>Actinomycetota</taxon>
        <taxon>Actinomycetes</taxon>
        <taxon>Micrococcales</taxon>
        <taxon>Microbacteriaceae</taxon>
        <taxon>Leucobacter</taxon>
    </lineage>
</organism>
<feature type="domain" description="LysR substrate-binding" evidence="2">
    <location>
        <begin position="101"/>
        <end position="235"/>
    </location>
</feature>
<name>A0A4R6S6Y1_9MICO</name>
<gene>
    <name evidence="3" type="ORF">EDF62_0352</name>
</gene>
<dbReference type="AlphaFoldDB" id="A0A4R6S6Y1"/>
<dbReference type="Pfam" id="PF03466">
    <property type="entry name" value="LysR_substrate"/>
    <property type="match status" value="1"/>
</dbReference>
<feature type="region of interest" description="Disordered" evidence="1">
    <location>
        <begin position="1"/>
        <end position="31"/>
    </location>
</feature>
<comment type="caution">
    <text evidence="3">The sequence shown here is derived from an EMBL/GenBank/DDBJ whole genome shotgun (WGS) entry which is preliminary data.</text>
</comment>
<protein>
    <submittedName>
        <fullName evidence="3">LysR substrate binding domain-containing protein</fullName>
    </submittedName>
</protein>
<accession>A0A4R6S6Y1</accession>
<keyword evidence="4" id="KW-1185">Reference proteome</keyword>
<dbReference type="Proteomes" id="UP000295601">
    <property type="component" value="Unassembled WGS sequence"/>
</dbReference>
<evidence type="ECO:0000313" key="4">
    <source>
        <dbReference type="Proteomes" id="UP000295601"/>
    </source>
</evidence>
<dbReference type="InterPro" id="IPR005119">
    <property type="entry name" value="LysR_subst-bd"/>
</dbReference>